<proteinExistence type="predicted"/>
<gene>
    <name evidence="2" type="ORF">JOC94_000517</name>
</gene>
<dbReference type="RefSeq" id="WP_205178440.1">
    <property type="nucleotide sequence ID" value="NZ_JAFBFH010000002.1"/>
</dbReference>
<sequence length="48" mass="5582">MSLDALIVMMTSITLLWGGLGYFIFRFIRYGRIKKGQPGNVIRLKKYD</sequence>
<comment type="caution">
    <text evidence="2">The sequence shown here is derived from an EMBL/GenBank/DDBJ whole genome shotgun (WGS) entry which is preliminary data.</text>
</comment>
<dbReference type="EMBL" id="JAFBFH010000002">
    <property type="protein sequence ID" value="MBM7713549.1"/>
    <property type="molecule type" value="Genomic_DNA"/>
</dbReference>
<organism evidence="2 3">
    <name type="scientific">Siminovitchia thermophila</name>
    <dbReference type="NCBI Taxonomy" id="1245522"/>
    <lineage>
        <taxon>Bacteria</taxon>
        <taxon>Bacillati</taxon>
        <taxon>Bacillota</taxon>
        <taxon>Bacilli</taxon>
        <taxon>Bacillales</taxon>
        <taxon>Bacillaceae</taxon>
        <taxon>Siminovitchia</taxon>
    </lineage>
</organism>
<evidence type="ECO:0008006" key="4">
    <source>
        <dbReference type="Google" id="ProtNLM"/>
    </source>
</evidence>
<protein>
    <recommendedName>
        <fullName evidence="4">MetS family NSS transporter small subunit</fullName>
    </recommendedName>
</protein>
<keyword evidence="1" id="KW-1133">Transmembrane helix</keyword>
<evidence type="ECO:0000313" key="3">
    <source>
        <dbReference type="Proteomes" id="UP000823485"/>
    </source>
</evidence>
<evidence type="ECO:0000256" key="1">
    <source>
        <dbReference type="SAM" id="Phobius"/>
    </source>
</evidence>
<keyword evidence="1" id="KW-0472">Membrane</keyword>
<keyword evidence="3" id="KW-1185">Reference proteome</keyword>
<accession>A0ABS2R1V2</accession>
<evidence type="ECO:0000313" key="2">
    <source>
        <dbReference type="EMBL" id="MBM7713549.1"/>
    </source>
</evidence>
<name>A0ABS2R1V2_9BACI</name>
<keyword evidence="1" id="KW-0812">Transmembrane</keyword>
<dbReference type="Proteomes" id="UP000823485">
    <property type="component" value="Unassembled WGS sequence"/>
</dbReference>
<feature type="transmembrane region" description="Helical" evidence="1">
    <location>
        <begin position="6"/>
        <end position="25"/>
    </location>
</feature>
<dbReference type="NCBIfam" id="NF033493">
    <property type="entry name" value="MetS_like_NSS"/>
    <property type="match status" value="1"/>
</dbReference>
<reference evidence="2 3" key="1">
    <citation type="submission" date="2021-01" db="EMBL/GenBank/DDBJ databases">
        <title>Genomic Encyclopedia of Type Strains, Phase IV (KMG-IV): sequencing the most valuable type-strain genomes for metagenomic binning, comparative biology and taxonomic classification.</title>
        <authorList>
            <person name="Goeker M."/>
        </authorList>
    </citation>
    <scope>NUCLEOTIDE SEQUENCE [LARGE SCALE GENOMIC DNA]</scope>
    <source>
        <strain evidence="2 3">DSM 105453</strain>
    </source>
</reference>